<gene>
    <name evidence="2" type="ORF">CHU93_13235</name>
</gene>
<sequence>MIRSTVCPGLPEGTIGFRLGSISPRQAVAMMNRIPSLSAALIALAATPVLAQPAALMRPGQPVVLGSGHAAPAPMMADGGGPPVGGGALYQIYERAAAQGRAQAPAYAPPPPPYGYAPMGYGDGPAPVGANGWRSGAYGDPADGYCRPSSGRGATIGALSGAALGFGLSNRRERGVGTLIGGLVGGLTGAAIERGSNRCR</sequence>
<proteinExistence type="predicted"/>
<dbReference type="AlphaFoldDB" id="A0A255Y8Z6"/>
<dbReference type="EMBL" id="NOXT01000121">
    <property type="protein sequence ID" value="OYQ25688.1"/>
    <property type="molecule type" value="Genomic_DNA"/>
</dbReference>
<name>A0A255Y8Z6_9SPHN</name>
<dbReference type="Pfam" id="PF13488">
    <property type="entry name" value="Gly-zipper_Omp"/>
    <property type="match status" value="1"/>
</dbReference>
<dbReference type="InterPro" id="IPR039567">
    <property type="entry name" value="Gly-zipper"/>
</dbReference>
<accession>A0A255Y8Z6</accession>
<evidence type="ECO:0000313" key="2">
    <source>
        <dbReference type="EMBL" id="OYQ25688.1"/>
    </source>
</evidence>
<dbReference type="Proteomes" id="UP000216991">
    <property type="component" value="Unassembled WGS sequence"/>
</dbReference>
<comment type="caution">
    <text evidence="2">The sequence shown here is derived from an EMBL/GenBank/DDBJ whole genome shotgun (WGS) entry which is preliminary data.</text>
</comment>
<evidence type="ECO:0000259" key="1">
    <source>
        <dbReference type="Pfam" id="PF13488"/>
    </source>
</evidence>
<organism evidence="2 3">
    <name type="scientific">Sandarakinorhabdus cyanobacteriorum</name>
    <dbReference type="NCBI Taxonomy" id="1981098"/>
    <lineage>
        <taxon>Bacteria</taxon>
        <taxon>Pseudomonadati</taxon>
        <taxon>Pseudomonadota</taxon>
        <taxon>Alphaproteobacteria</taxon>
        <taxon>Sphingomonadales</taxon>
        <taxon>Sphingosinicellaceae</taxon>
        <taxon>Sandarakinorhabdus</taxon>
    </lineage>
</organism>
<feature type="domain" description="Glycine zipper" evidence="1">
    <location>
        <begin position="153"/>
        <end position="192"/>
    </location>
</feature>
<keyword evidence="3" id="KW-1185">Reference proteome</keyword>
<reference evidence="2 3" key="1">
    <citation type="submission" date="2017-07" db="EMBL/GenBank/DDBJ databases">
        <title>Sandarakinorhabdus cyanobacteriorum sp. nov., a novel bacterium isolated from cyanobacterial aggregates in a eutrophic lake.</title>
        <authorList>
            <person name="Cai H."/>
        </authorList>
    </citation>
    <scope>NUCLEOTIDE SEQUENCE [LARGE SCALE GENOMIC DNA]</scope>
    <source>
        <strain evidence="2 3">TH057</strain>
    </source>
</reference>
<evidence type="ECO:0000313" key="3">
    <source>
        <dbReference type="Proteomes" id="UP000216991"/>
    </source>
</evidence>
<protein>
    <recommendedName>
        <fullName evidence="1">Glycine zipper domain-containing protein</fullName>
    </recommendedName>
</protein>
<dbReference type="GO" id="GO:0009279">
    <property type="term" value="C:cell outer membrane"/>
    <property type="evidence" value="ECO:0007669"/>
    <property type="project" value="UniProtKB-SubCell"/>
</dbReference>